<organism evidence="1">
    <name type="scientific">uncultured bacterium CSLF42</name>
    <dbReference type="NCBI Taxonomy" id="1091574"/>
    <lineage>
        <taxon>Bacteria</taxon>
        <taxon>environmental samples</taxon>
    </lineage>
</organism>
<dbReference type="Pfam" id="PF10387">
    <property type="entry name" value="DUF2442"/>
    <property type="match status" value="1"/>
</dbReference>
<dbReference type="Gene3D" id="3.30.2020.10">
    <property type="entry name" value="NE0471-like N-terminal domain"/>
    <property type="match status" value="1"/>
</dbReference>
<proteinExistence type="predicted"/>
<dbReference type="AlphaFoldDB" id="G4WW01"/>
<reference evidence="1" key="2">
    <citation type="journal article" date="2011" name="J. Bacteriol.">
        <title>Long-chain N-acyl amino acid synthases are linked to the putative PEP-CTERM/exosortase protein-sorting system in Gram-negative bacteria.</title>
        <authorList>
            <person name="Craig J.W."/>
            <person name="Cherry M.A."/>
            <person name="Brady S.F."/>
        </authorList>
    </citation>
    <scope>NUCLEOTIDE SEQUENCE</scope>
</reference>
<accession>G4WW01</accession>
<dbReference type="SUPFAM" id="SSF143880">
    <property type="entry name" value="NE0471 N-terminal domain-like"/>
    <property type="match status" value="1"/>
</dbReference>
<name>G4WW01_9BACT</name>
<evidence type="ECO:0008006" key="2">
    <source>
        <dbReference type="Google" id="ProtNLM"/>
    </source>
</evidence>
<sequence length="77" mass="9254">MDITHVEAIANHRLRVTFREHGSKIFDLRPYLGKGIFKELKNERYFRKVRIVRGGIEWPHQQDLSAETLYYRSVPLR</sequence>
<protein>
    <recommendedName>
        <fullName evidence="2">DUF2442 domain-containing protein</fullName>
    </recommendedName>
</protein>
<dbReference type="InterPro" id="IPR036782">
    <property type="entry name" value="NE0471-like_N"/>
</dbReference>
<dbReference type="InterPro" id="IPR018841">
    <property type="entry name" value="DUF2442"/>
</dbReference>
<reference evidence="1" key="1">
    <citation type="journal article" date="2004" name="Appl. Environ. Microbiol.">
        <title>Long-chain N-acyltyrosine synthases from environmental DNA.</title>
        <authorList>
            <person name="Brady S.F."/>
            <person name="Chao C.J."/>
            <person name="Clardy J."/>
        </authorList>
    </citation>
    <scope>NUCLEOTIDE SEQUENCE</scope>
</reference>
<dbReference type="EMBL" id="JF429416">
    <property type="protein sequence ID" value="AEQ20604.1"/>
    <property type="molecule type" value="Genomic_DNA"/>
</dbReference>
<evidence type="ECO:0000313" key="1">
    <source>
        <dbReference type="EMBL" id="AEQ20604.1"/>
    </source>
</evidence>